<dbReference type="RefSeq" id="WP_038246959.1">
    <property type="nucleotide sequence ID" value="NZ_BNER01000008.1"/>
</dbReference>
<dbReference type="EMBL" id="CCDP010000003">
    <property type="protein sequence ID" value="CDQ41917.1"/>
    <property type="molecule type" value="Genomic_DNA"/>
</dbReference>
<comment type="caution">
    <text evidence="1">The sequence shown here is derived from an EMBL/GenBank/DDBJ whole genome shotgun (WGS) entry which is preliminary data.</text>
</comment>
<gene>
    <name evidence="1" type="ORF">BN990_04296</name>
</gene>
<dbReference type="AlphaFoldDB" id="A0A024QI62"/>
<keyword evidence="2" id="KW-1185">Reference proteome</keyword>
<organism evidence="1 2">
    <name type="scientific">Virgibacillus massiliensis</name>
    <dbReference type="NCBI Taxonomy" id="1462526"/>
    <lineage>
        <taxon>Bacteria</taxon>
        <taxon>Bacillati</taxon>
        <taxon>Bacillota</taxon>
        <taxon>Bacilli</taxon>
        <taxon>Bacillales</taxon>
        <taxon>Bacillaceae</taxon>
        <taxon>Virgibacillus</taxon>
    </lineage>
</organism>
<protein>
    <submittedName>
        <fullName evidence="1">Uncharacterized protein</fullName>
    </submittedName>
</protein>
<evidence type="ECO:0000313" key="2">
    <source>
        <dbReference type="Proteomes" id="UP000028875"/>
    </source>
</evidence>
<name>A0A024QI62_9BACI</name>
<reference evidence="2" key="2">
    <citation type="submission" date="2014-05" db="EMBL/GenBank/DDBJ databases">
        <title>Draft genome sequence of Virgibacillus massiliensis Vm-5.</title>
        <authorList>
            <person name="Khelaifia S."/>
            <person name="Croce O."/>
            <person name="Lagier J.C."/>
            <person name="Raoult D."/>
        </authorList>
    </citation>
    <scope>NUCLEOTIDE SEQUENCE [LARGE SCALE GENOMIC DNA]</scope>
    <source>
        <strain evidence="2">Vm-5</strain>
    </source>
</reference>
<sequence length="142" mass="16416">MQLDNFEKSVEEFREKVIPKIFKADLLPGYTRATLTQIEKHIVRISKKEVSENITTLLFAYGVIYAQTLSKTIKGARWDYKSISLETLRVRLPIKDNNGDSISVLPIKRVIELYKTKDLKLKGLVKQYDEISNVNTLQKSKK</sequence>
<evidence type="ECO:0000313" key="1">
    <source>
        <dbReference type="EMBL" id="CDQ41917.1"/>
    </source>
</evidence>
<accession>A0A024QI62</accession>
<dbReference type="OrthoDB" id="9936309at2"/>
<proteinExistence type="predicted"/>
<dbReference type="Proteomes" id="UP000028875">
    <property type="component" value="Unassembled WGS sequence"/>
</dbReference>
<dbReference type="STRING" id="1462526.BN990_04296"/>
<reference evidence="1 2" key="1">
    <citation type="submission" date="2014-03" db="EMBL/GenBank/DDBJ databases">
        <authorList>
            <person name="Urmite Genomes U."/>
        </authorList>
    </citation>
    <scope>NUCLEOTIDE SEQUENCE [LARGE SCALE GENOMIC DNA]</scope>
    <source>
        <strain evidence="1 2">Vm-5</strain>
    </source>
</reference>